<keyword evidence="3" id="KW-1185">Reference proteome</keyword>
<organism evidence="2 3">
    <name type="scientific">Bythopirellula polymerisocia</name>
    <dbReference type="NCBI Taxonomy" id="2528003"/>
    <lineage>
        <taxon>Bacteria</taxon>
        <taxon>Pseudomonadati</taxon>
        <taxon>Planctomycetota</taxon>
        <taxon>Planctomycetia</taxon>
        <taxon>Pirellulales</taxon>
        <taxon>Lacipirellulaceae</taxon>
        <taxon>Bythopirellula</taxon>
    </lineage>
</organism>
<reference evidence="2 3" key="1">
    <citation type="submission" date="2019-02" db="EMBL/GenBank/DDBJ databases">
        <title>Deep-cultivation of Planctomycetes and their phenomic and genomic characterization uncovers novel biology.</title>
        <authorList>
            <person name="Wiegand S."/>
            <person name="Jogler M."/>
            <person name="Boedeker C."/>
            <person name="Pinto D."/>
            <person name="Vollmers J."/>
            <person name="Rivas-Marin E."/>
            <person name="Kohn T."/>
            <person name="Peeters S.H."/>
            <person name="Heuer A."/>
            <person name="Rast P."/>
            <person name="Oberbeckmann S."/>
            <person name="Bunk B."/>
            <person name="Jeske O."/>
            <person name="Meyerdierks A."/>
            <person name="Storesund J.E."/>
            <person name="Kallscheuer N."/>
            <person name="Luecker S."/>
            <person name="Lage O.M."/>
            <person name="Pohl T."/>
            <person name="Merkel B.J."/>
            <person name="Hornburger P."/>
            <person name="Mueller R.-W."/>
            <person name="Bruemmer F."/>
            <person name="Labrenz M."/>
            <person name="Spormann A.M."/>
            <person name="Op Den Camp H."/>
            <person name="Overmann J."/>
            <person name="Amann R."/>
            <person name="Jetten M.S.M."/>
            <person name="Mascher T."/>
            <person name="Medema M.H."/>
            <person name="Devos D.P."/>
            <person name="Kaster A.-K."/>
            <person name="Ovreas L."/>
            <person name="Rohde M."/>
            <person name="Galperin M.Y."/>
            <person name="Jogler C."/>
        </authorList>
    </citation>
    <scope>NUCLEOTIDE SEQUENCE [LARGE SCALE GENOMIC DNA]</scope>
    <source>
        <strain evidence="2 3">Pla144</strain>
    </source>
</reference>
<evidence type="ECO:0000256" key="1">
    <source>
        <dbReference type="SAM" id="SignalP"/>
    </source>
</evidence>
<dbReference type="EMBL" id="SJPS01000001">
    <property type="protein sequence ID" value="TWU30081.1"/>
    <property type="molecule type" value="Genomic_DNA"/>
</dbReference>
<gene>
    <name evidence="2" type="ORF">Pla144_08670</name>
</gene>
<dbReference type="Proteomes" id="UP000318437">
    <property type="component" value="Unassembled WGS sequence"/>
</dbReference>
<dbReference type="AlphaFoldDB" id="A0A5C6D2S5"/>
<protein>
    <recommendedName>
        <fullName evidence="4">Hydroxyneurosporene synthase (CrtC)</fullName>
    </recommendedName>
</protein>
<keyword evidence="1" id="KW-0732">Signal</keyword>
<evidence type="ECO:0000313" key="3">
    <source>
        <dbReference type="Proteomes" id="UP000318437"/>
    </source>
</evidence>
<evidence type="ECO:0000313" key="2">
    <source>
        <dbReference type="EMBL" id="TWU30081.1"/>
    </source>
</evidence>
<accession>A0A5C6D2S5</accession>
<name>A0A5C6D2S5_9BACT</name>
<dbReference type="RefSeq" id="WP_146448015.1">
    <property type="nucleotide sequence ID" value="NZ_SJPS01000001.1"/>
</dbReference>
<proteinExistence type="predicted"/>
<sequence length="317" mass="36055" precursor="true">MPHLLLTALVSVSFSFGFSCQLANAEDEVEIALIDDNDFQRGFVVWSPKPGMKRETGKLAPLANQGEPVWGLAQWHSRFDLAQSNISPGLMRYAHEAKSVEFDFSDPAGGTITLGLEGMTEYDGKAPERGAAWPHLLVERQLLAHPSLTEIASVPFRFSYRLIQEEWHRPEGWDAERHTAQFVFYITVQNQNPQSAGFRDFLWFGVPIYDTRYRHNPQRAAIDFSTKHKKGTGKFIFRPDSNHFTDQSAQDGRWITIDVDLLPLMKEALTKAWELGYLTDSRDMQDYHLGSMNFGWEVPGTMNVAMQVKGLSLWATR</sequence>
<comment type="caution">
    <text evidence="2">The sequence shown here is derived from an EMBL/GenBank/DDBJ whole genome shotgun (WGS) entry which is preliminary data.</text>
</comment>
<feature type="signal peptide" evidence="1">
    <location>
        <begin position="1"/>
        <end position="25"/>
    </location>
</feature>
<evidence type="ECO:0008006" key="4">
    <source>
        <dbReference type="Google" id="ProtNLM"/>
    </source>
</evidence>
<dbReference type="OrthoDB" id="1030581at2"/>
<feature type="chain" id="PRO_5022696013" description="Hydroxyneurosporene synthase (CrtC)" evidence="1">
    <location>
        <begin position="26"/>
        <end position="317"/>
    </location>
</feature>